<gene>
    <name evidence="10" type="ORF">BAU08_17810</name>
</gene>
<dbReference type="CDD" id="cd04056">
    <property type="entry name" value="Peptidases_S53"/>
    <property type="match status" value="1"/>
</dbReference>
<keyword evidence="5 8" id="KW-0720">Serine protease</keyword>
<feature type="active site" description="Charge relay system" evidence="8">
    <location>
        <position position="466"/>
    </location>
</feature>
<comment type="cofactor">
    <cofactor evidence="1">
        <name>Ca(2+)</name>
        <dbReference type="ChEBI" id="CHEBI:29108"/>
    </cofactor>
</comment>
<dbReference type="PANTHER" id="PTHR14218:SF15">
    <property type="entry name" value="TRIPEPTIDYL-PEPTIDASE 1"/>
    <property type="match status" value="1"/>
</dbReference>
<dbReference type="AlphaFoldDB" id="A0A193G0H7"/>
<keyword evidence="6" id="KW-0106">Calcium</keyword>
<dbReference type="Gene3D" id="3.40.50.200">
    <property type="entry name" value="Peptidase S8/S53 domain"/>
    <property type="match status" value="1"/>
</dbReference>
<dbReference type="InterPro" id="IPR015366">
    <property type="entry name" value="S53_propep"/>
</dbReference>
<evidence type="ECO:0000256" key="5">
    <source>
        <dbReference type="ARBA" id="ARBA00022825"/>
    </source>
</evidence>
<evidence type="ECO:0000256" key="6">
    <source>
        <dbReference type="ARBA" id="ARBA00022837"/>
    </source>
</evidence>
<dbReference type="Pfam" id="PF00082">
    <property type="entry name" value="Peptidase_S8"/>
    <property type="match status" value="1"/>
</dbReference>
<dbReference type="GO" id="GO:0008240">
    <property type="term" value="F:tripeptidyl-peptidase activity"/>
    <property type="evidence" value="ECO:0007669"/>
    <property type="project" value="TreeGrafter"/>
</dbReference>
<keyword evidence="4 8" id="KW-0378">Hydrolase</keyword>
<evidence type="ECO:0000313" key="10">
    <source>
        <dbReference type="EMBL" id="ANN72956.1"/>
    </source>
</evidence>
<dbReference type="SUPFAM" id="SSF52743">
    <property type="entry name" value="Subtilisin-like"/>
    <property type="match status" value="1"/>
</dbReference>
<evidence type="ECO:0000313" key="11">
    <source>
        <dbReference type="Proteomes" id="UP000092213"/>
    </source>
</evidence>
<organism evidence="10 11">
    <name type="scientific">Bordetella bronchialis</name>
    <dbReference type="NCBI Taxonomy" id="463025"/>
    <lineage>
        <taxon>Bacteria</taxon>
        <taxon>Pseudomonadati</taxon>
        <taxon>Pseudomonadota</taxon>
        <taxon>Betaproteobacteria</taxon>
        <taxon>Burkholderiales</taxon>
        <taxon>Alcaligenaceae</taxon>
        <taxon>Bordetella</taxon>
    </lineage>
</organism>
<dbReference type="SMART" id="SM00944">
    <property type="entry name" value="Pro-kuma_activ"/>
    <property type="match status" value="1"/>
</dbReference>
<keyword evidence="3" id="KW-0479">Metal-binding</keyword>
<dbReference type="STRING" id="463025.BAU08_17810"/>
<dbReference type="EMBL" id="CP016171">
    <property type="protein sequence ID" value="ANN72956.1"/>
    <property type="molecule type" value="Genomic_DNA"/>
</dbReference>
<dbReference type="PROSITE" id="PS51695">
    <property type="entry name" value="SEDOLISIN"/>
    <property type="match status" value="1"/>
</dbReference>
<comment type="caution">
    <text evidence="8">Lacks conserved residue(s) required for the propagation of feature annotation.</text>
</comment>
<dbReference type="PANTHER" id="PTHR14218">
    <property type="entry name" value="PROTEASE S8 TRIPEPTIDYL PEPTIDASE I CLN2"/>
    <property type="match status" value="1"/>
</dbReference>
<dbReference type="InterPro" id="IPR000209">
    <property type="entry name" value="Peptidase_S8/S53_dom"/>
</dbReference>
<dbReference type="InterPro" id="IPR023828">
    <property type="entry name" value="Peptidase_S8_Ser-AS"/>
</dbReference>
<dbReference type="Proteomes" id="UP000092213">
    <property type="component" value="Chromosome"/>
</dbReference>
<dbReference type="RefSeq" id="WP_066670782.1">
    <property type="nucleotide sequence ID" value="NZ_CP016171.1"/>
</dbReference>
<keyword evidence="7" id="KW-0865">Zymogen</keyword>
<evidence type="ECO:0000256" key="1">
    <source>
        <dbReference type="ARBA" id="ARBA00001913"/>
    </source>
</evidence>
<evidence type="ECO:0000259" key="9">
    <source>
        <dbReference type="PROSITE" id="PS51695"/>
    </source>
</evidence>
<dbReference type="Pfam" id="PF09286">
    <property type="entry name" value="Pro-kuma_activ"/>
    <property type="match status" value="1"/>
</dbReference>
<evidence type="ECO:0000256" key="8">
    <source>
        <dbReference type="PROSITE-ProRule" id="PRU01032"/>
    </source>
</evidence>
<sequence>MTQEQEATVLQASALPAHLLTRPAGAADPGPTLHVALRLHPRGGDQAVFARAMQLGKEHPAQRRFLDAQGLAAEFGPPPEALDAVRAFCSQHGFTLHRVALGGLFATIVGKAGDLARAFGTELALYRHEDRVFRGYAGTLTLPATLAPHVAAVLGLDEVSSLACRLTDTIPCEVSMETMAENPPITVANEYYKYPTEFTGVGATVAFIEAYLALNNDDIQAYFSSLGLTVKLEVIRAMIDMGQPFCETQILPPEPDGEAMLDIKLTGAVAPGATLVVYGQAESYGYSCDPWVDSLLAALDRPAFPCHVMSISLGNPESAWGVQTVLSAHILFAIAGLQGVTVCVASGDYGALGKHNGKYMQNCAFPATSPFVLACGGTELLLDNQRNLQGEVVWNELVVAHQKCATGGGRSTMFGVPDYQQGMSLPDSFNKDMPAGRGIPDVAANAAESSGYALQPDNTGNYYGTSAAAPMWAALIARLIEGNGGKPLGFLNPWLYAAQLYGDAELCHPITQGNNGAPDSDVAFVAQAGVPWNACCGLGSPLGSNIAKALKIPTSGA</sequence>
<keyword evidence="2 8" id="KW-0645">Protease</keyword>
<dbReference type="GO" id="GO:0046872">
    <property type="term" value="F:metal ion binding"/>
    <property type="evidence" value="ECO:0007669"/>
    <property type="project" value="UniProtKB-KW"/>
</dbReference>
<dbReference type="PROSITE" id="PS00138">
    <property type="entry name" value="SUBTILASE_SER"/>
    <property type="match status" value="1"/>
</dbReference>
<protein>
    <recommendedName>
        <fullName evidence="9">Peptidase S53 domain-containing protein</fullName>
    </recommendedName>
</protein>
<dbReference type="InterPro" id="IPR050819">
    <property type="entry name" value="Tripeptidyl-peptidase_I"/>
</dbReference>
<evidence type="ECO:0000256" key="3">
    <source>
        <dbReference type="ARBA" id="ARBA00022723"/>
    </source>
</evidence>
<feature type="active site" description="Charge relay system" evidence="8">
    <location>
        <position position="258"/>
    </location>
</feature>
<dbReference type="GO" id="GO:0006508">
    <property type="term" value="P:proteolysis"/>
    <property type="evidence" value="ECO:0007669"/>
    <property type="project" value="UniProtKB-KW"/>
</dbReference>
<evidence type="ECO:0000256" key="7">
    <source>
        <dbReference type="ARBA" id="ARBA00023145"/>
    </source>
</evidence>
<proteinExistence type="predicted"/>
<feature type="domain" description="Peptidase S53" evidence="9">
    <location>
        <begin position="181"/>
        <end position="553"/>
    </location>
</feature>
<dbReference type="CDD" id="cd11377">
    <property type="entry name" value="Pro-peptidase_S53"/>
    <property type="match status" value="1"/>
</dbReference>
<name>A0A193G0H7_9BORD</name>
<accession>A0A193G0H7</accession>
<feature type="active site" description="Charge relay system" evidence="8">
    <location>
        <position position="262"/>
    </location>
</feature>
<dbReference type="InterPro" id="IPR036852">
    <property type="entry name" value="Peptidase_S8/S53_dom_sf"/>
</dbReference>
<dbReference type="GO" id="GO:0004252">
    <property type="term" value="F:serine-type endopeptidase activity"/>
    <property type="evidence" value="ECO:0007669"/>
    <property type="project" value="UniProtKB-UniRule"/>
</dbReference>
<dbReference type="InterPro" id="IPR030400">
    <property type="entry name" value="Sedolisin_dom"/>
</dbReference>
<evidence type="ECO:0000256" key="2">
    <source>
        <dbReference type="ARBA" id="ARBA00022670"/>
    </source>
</evidence>
<evidence type="ECO:0000256" key="4">
    <source>
        <dbReference type="ARBA" id="ARBA00022801"/>
    </source>
</evidence>
<reference evidence="10 11" key="1">
    <citation type="submission" date="2016-06" db="EMBL/GenBank/DDBJ databases">
        <title>Complete genome sequences of Bordetella bronchialis and Bordetella flabilis.</title>
        <authorList>
            <person name="LiPuma J.J."/>
            <person name="Spilker T."/>
        </authorList>
    </citation>
    <scope>NUCLEOTIDE SEQUENCE [LARGE SCALE GENOMIC DNA]</scope>
    <source>
        <strain evidence="10 11">AU17976</strain>
    </source>
</reference>
<dbReference type="SUPFAM" id="SSF54897">
    <property type="entry name" value="Protease propeptides/inhibitors"/>
    <property type="match status" value="1"/>
</dbReference>